<evidence type="ECO:0000313" key="4">
    <source>
        <dbReference type="Proteomes" id="UP000053342"/>
    </source>
</evidence>
<feature type="compositionally biased region" description="Pro residues" evidence="1">
    <location>
        <begin position="1"/>
        <end position="13"/>
    </location>
</feature>
<keyword evidence="2" id="KW-1133">Transmembrane helix</keyword>
<feature type="transmembrane region" description="Helical" evidence="2">
    <location>
        <begin position="35"/>
        <end position="57"/>
    </location>
</feature>
<gene>
    <name evidence="3" type="ORF">PV06_00600</name>
</gene>
<proteinExistence type="predicted"/>
<evidence type="ECO:0000313" key="3">
    <source>
        <dbReference type="EMBL" id="KIW47952.1"/>
    </source>
</evidence>
<dbReference type="VEuPathDB" id="FungiDB:PV06_00600"/>
<keyword evidence="2" id="KW-0812">Transmembrane</keyword>
<dbReference type="AlphaFoldDB" id="A0A0D2CDN8"/>
<keyword evidence="4" id="KW-1185">Reference proteome</keyword>
<dbReference type="RefSeq" id="XP_016268168.1">
    <property type="nucleotide sequence ID" value="XM_016401115.1"/>
</dbReference>
<feature type="region of interest" description="Disordered" evidence="1">
    <location>
        <begin position="59"/>
        <end position="151"/>
    </location>
</feature>
<dbReference type="EMBL" id="KN847332">
    <property type="protein sequence ID" value="KIW47952.1"/>
    <property type="molecule type" value="Genomic_DNA"/>
</dbReference>
<name>A0A0D2CDN8_9EURO</name>
<feature type="compositionally biased region" description="Basic and acidic residues" evidence="1">
    <location>
        <begin position="121"/>
        <end position="131"/>
    </location>
</feature>
<sequence length="151" mass="16681">MPPPPSNLPPAPHPLRYAHDAARSVPGNSRRSRPLTYALSIAGIAGSGALIGAILNMNSQRQSRQKQSPSKPPLSPQAQAETEGEAPQSRTRPQLAQGVDHSQAIQTLETKRGHLVAQKLQLERRINDLHETRRRRQAEEEEQEKEATKVK</sequence>
<organism evidence="3 4">
    <name type="scientific">Exophiala oligosperma</name>
    <dbReference type="NCBI Taxonomy" id="215243"/>
    <lineage>
        <taxon>Eukaryota</taxon>
        <taxon>Fungi</taxon>
        <taxon>Dikarya</taxon>
        <taxon>Ascomycota</taxon>
        <taxon>Pezizomycotina</taxon>
        <taxon>Eurotiomycetes</taxon>
        <taxon>Chaetothyriomycetidae</taxon>
        <taxon>Chaetothyriales</taxon>
        <taxon>Herpotrichiellaceae</taxon>
        <taxon>Exophiala</taxon>
    </lineage>
</organism>
<accession>A0A0D2CDN8</accession>
<evidence type="ECO:0000256" key="1">
    <source>
        <dbReference type="SAM" id="MobiDB-lite"/>
    </source>
</evidence>
<feature type="compositionally biased region" description="Low complexity" evidence="1">
    <location>
        <begin position="59"/>
        <end position="69"/>
    </location>
</feature>
<evidence type="ECO:0000256" key="2">
    <source>
        <dbReference type="SAM" id="Phobius"/>
    </source>
</evidence>
<feature type="region of interest" description="Disordered" evidence="1">
    <location>
        <begin position="1"/>
        <end position="32"/>
    </location>
</feature>
<dbReference type="Proteomes" id="UP000053342">
    <property type="component" value="Unassembled WGS sequence"/>
</dbReference>
<dbReference type="OrthoDB" id="4120903at2759"/>
<dbReference type="HOGENOM" id="CLU_1906768_0_0_1"/>
<reference evidence="3 4" key="1">
    <citation type="submission" date="2015-01" db="EMBL/GenBank/DDBJ databases">
        <title>The Genome Sequence of Exophiala oligosperma CBS72588.</title>
        <authorList>
            <consortium name="The Broad Institute Genomics Platform"/>
            <person name="Cuomo C."/>
            <person name="de Hoog S."/>
            <person name="Gorbushina A."/>
            <person name="Stielow B."/>
            <person name="Teixiera M."/>
            <person name="Abouelleil A."/>
            <person name="Chapman S.B."/>
            <person name="Priest M."/>
            <person name="Young S.K."/>
            <person name="Wortman J."/>
            <person name="Nusbaum C."/>
            <person name="Birren B."/>
        </authorList>
    </citation>
    <scope>NUCLEOTIDE SEQUENCE [LARGE SCALE GENOMIC DNA]</scope>
    <source>
        <strain evidence="3 4">CBS 72588</strain>
    </source>
</reference>
<dbReference type="GeneID" id="27352674"/>
<protein>
    <submittedName>
        <fullName evidence="3">Uncharacterized protein</fullName>
    </submittedName>
</protein>
<keyword evidence="2" id="KW-0472">Membrane</keyword>